<proteinExistence type="predicted"/>
<gene>
    <name evidence="2" type="ORF">GCM10009640_02190</name>
</gene>
<protein>
    <submittedName>
        <fullName evidence="2">Uncharacterized protein</fullName>
    </submittedName>
</protein>
<accession>A0ABN1YNK5</accession>
<reference evidence="2 3" key="1">
    <citation type="journal article" date="2019" name="Int. J. Syst. Evol. Microbiol.">
        <title>The Global Catalogue of Microorganisms (GCM) 10K type strain sequencing project: providing services to taxonomists for standard genome sequencing and annotation.</title>
        <authorList>
            <consortium name="The Broad Institute Genomics Platform"/>
            <consortium name="The Broad Institute Genome Sequencing Center for Infectious Disease"/>
            <person name="Wu L."/>
            <person name="Ma J."/>
        </authorList>
    </citation>
    <scope>NUCLEOTIDE SEQUENCE [LARGE SCALE GENOMIC DNA]</scope>
    <source>
        <strain evidence="2 3">JCM 12398</strain>
    </source>
</reference>
<dbReference type="EMBL" id="BAAAKK010000001">
    <property type="protein sequence ID" value="GAA1417694.1"/>
    <property type="molecule type" value="Genomic_DNA"/>
</dbReference>
<evidence type="ECO:0000256" key="1">
    <source>
        <dbReference type="SAM" id="Phobius"/>
    </source>
</evidence>
<name>A0ABN1YNK5_9MICO</name>
<dbReference type="RefSeq" id="WP_343916482.1">
    <property type="nucleotide sequence ID" value="NZ_BAAAKK010000001.1"/>
</dbReference>
<sequence>MTALTRMWGAVAALGAALIAVAVGAAAVPWLAVPMLAAGAGQAAVAVAALRGTRWPAWVVVTPLALPTLLWLGALLASPPAAASLPFAPLLAESALALGTAALLLVRRGDTEEPRPLLAVLGLLTSAAAVAVVTTLALSGTHAGEFAQPHGEHGIVETEHAGH</sequence>
<feature type="transmembrane region" description="Helical" evidence="1">
    <location>
        <begin position="57"/>
        <end position="77"/>
    </location>
</feature>
<dbReference type="Proteomes" id="UP001501266">
    <property type="component" value="Unassembled WGS sequence"/>
</dbReference>
<keyword evidence="3" id="KW-1185">Reference proteome</keyword>
<feature type="transmembrane region" description="Helical" evidence="1">
    <location>
        <begin position="34"/>
        <end position="50"/>
    </location>
</feature>
<organism evidence="2 3">
    <name type="scientific">Agrococcus citreus</name>
    <dbReference type="NCBI Taxonomy" id="84643"/>
    <lineage>
        <taxon>Bacteria</taxon>
        <taxon>Bacillati</taxon>
        <taxon>Actinomycetota</taxon>
        <taxon>Actinomycetes</taxon>
        <taxon>Micrococcales</taxon>
        <taxon>Microbacteriaceae</taxon>
        <taxon>Agrococcus</taxon>
    </lineage>
</organism>
<feature type="transmembrane region" description="Helical" evidence="1">
    <location>
        <begin position="117"/>
        <end position="138"/>
    </location>
</feature>
<keyword evidence="1" id="KW-0472">Membrane</keyword>
<feature type="transmembrane region" description="Helical" evidence="1">
    <location>
        <begin position="83"/>
        <end position="105"/>
    </location>
</feature>
<evidence type="ECO:0000313" key="2">
    <source>
        <dbReference type="EMBL" id="GAA1417694.1"/>
    </source>
</evidence>
<comment type="caution">
    <text evidence="2">The sequence shown here is derived from an EMBL/GenBank/DDBJ whole genome shotgun (WGS) entry which is preliminary data.</text>
</comment>
<keyword evidence="1" id="KW-0812">Transmembrane</keyword>
<evidence type="ECO:0000313" key="3">
    <source>
        <dbReference type="Proteomes" id="UP001501266"/>
    </source>
</evidence>
<keyword evidence="1" id="KW-1133">Transmembrane helix</keyword>